<comment type="caution">
    <text evidence="2">The sequence shown here is derived from an EMBL/GenBank/DDBJ whole genome shotgun (WGS) entry which is preliminary data.</text>
</comment>
<reference evidence="2" key="1">
    <citation type="submission" date="2020-05" db="EMBL/GenBank/DDBJ databases">
        <title>WGS assembly of Panicum virgatum.</title>
        <authorList>
            <person name="Lovell J.T."/>
            <person name="Jenkins J."/>
            <person name="Shu S."/>
            <person name="Juenger T.E."/>
            <person name="Schmutz J."/>
        </authorList>
    </citation>
    <scope>NUCLEOTIDE SEQUENCE</scope>
    <source>
        <strain evidence="2">AP13</strain>
    </source>
</reference>
<protein>
    <submittedName>
        <fullName evidence="2">Uncharacterized protein</fullName>
    </submittedName>
</protein>
<dbReference type="AlphaFoldDB" id="A0A8T0V9L7"/>
<proteinExistence type="predicted"/>
<evidence type="ECO:0000313" key="3">
    <source>
        <dbReference type="Proteomes" id="UP000823388"/>
    </source>
</evidence>
<evidence type="ECO:0000256" key="1">
    <source>
        <dbReference type="SAM" id="MobiDB-lite"/>
    </source>
</evidence>
<feature type="region of interest" description="Disordered" evidence="1">
    <location>
        <begin position="46"/>
        <end position="70"/>
    </location>
</feature>
<accession>A0A8T0V9L7</accession>
<organism evidence="2 3">
    <name type="scientific">Panicum virgatum</name>
    <name type="common">Blackwell switchgrass</name>
    <dbReference type="NCBI Taxonomy" id="38727"/>
    <lineage>
        <taxon>Eukaryota</taxon>
        <taxon>Viridiplantae</taxon>
        <taxon>Streptophyta</taxon>
        <taxon>Embryophyta</taxon>
        <taxon>Tracheophyta</taxon>
        <taxon>Spermatophyta</taxon>
        <taxon>Magnoliopsida</taxon>
        <taxon>Liliopsida</taxon>
        <taxon>Poales</taxon>
        <taxon>Poaceae</taxon>
        <taxon>PACMAD clade</taxon>
        <taxon>Panicoideae</taxon>
        <taxon>Panicodae</taxon>
        <taxon>Paniceae</taxon>
        <taxon>Panicinae</taxon>
        <taxon>Panicum</taxon>
        <taxon>Panicum sect. Hiantes</taxon>
    </lineage>
</organism>
<evidence type="ECO:0000313" key="2">
    <source>
        <dbReference type="EMBL" id="KAG2630014.1"/>
    </source>
</evidence>
<keyword evidence="3" id="KW-1185">Reference proteome</keyword>
<dbReference type="EMBL" id="CM029041">
    <property type="protein sequence ID" value="KAG2630014.1"/>
    <property type="molecule type" value="Genomic_DNA"/>
</dbReference>
<name>A0A8T0V9L7_PANVG</name>
<gene>
    <name evidence="2" type="ORF">PVAP13_3KG515600</name>
</gene>
<dbReference type="Proteomes" id="UP000823388">
    <property type="component" value="Chromosome 3K"/>
</dbReference>
<sequence>MSSSPLSPSLSSLPPPCSAAGLHLCSGRPRPHPCCYHLPPPTTTAAALGTSRHPPPRCTAGAKSGSRRAESGAAALITVLPSRERARRTHFHSQELLGVAPHDPATAALPVEPPESCARTACRTRLPPPDFHAWLAARGVRLPPPAAPTARTPRLAPAGCVSCLPTAAPAWLPQIGMGWPAPRLTMVNGGGRKDGVERLG</sequence>